<dbReference type="InterPro" id="IPR051532">
    <property type="entry name" value="Ester_Hydrolysis_Enzymes"/>
</dbReference>
<dbReference type="Gene3D" id="3.40.50.1110">
    <property type="entry name" value="SGNH hydrolase"/>
    <property type="match status" value="1"/>
</dbReference>
<dbReference type="Pfam" id="PF13472">
    <property type="entry name" value="Lipase_GDSL_2"/>
    <property type="match status" value="1"/>
</dbReference>
<evidence type="ECO:0000313" key="5">
    <source>
        <dbReference type="Proteomes" id="UP000030016"/>
    </source>
</evidence>
<sequence>MSKRRVRIKSLKKFLINIICILMVFTGISLVVSHKIKPKEANVSAKVSSNNEVKNEPKSEVHEKSQNEKINSEKSNDVVAENKPKEGEVDNKVYFKDSLFLGDSIIEAMSFYDALDEENVMGIIGLTIKKAIANVDKIKNRNPNKLFIMLGHNDLDNDMDMNMNNYTQLIEKLKGEMPNTNIYVQGVLPANEKAARKHKYLLPDNIKNFNDNLKQVCEKENVNFVDLSPMFKDVDNSVYEPDGIHFKEPFYKIWLDYLKTNYK</sequence>
<dbReference type="EMBL" id="JDRX01000002">
    <property type="protein sequence ID" value="KGN03304.1"/>
    <property type="molecule type" value="Genomic_DNA"/>
</dbReference>
<reference evidence="4 5" key="1">
    <citation type="submission" date="2014-01" db="EMBL/GenBank/DDBJ databases">
        <title>Plasmidome dynamics in the species complex Clostridium novyi sensu lato converts strains of independent lineages into distinctly different pathogens.</title>
        <authorList>
            <person name="Skarin H."/>
            <person name="Segerman B."/>
        </authorList>
    </citation>
    <scope>NUCLEOTIDE SEQUENCE [LARGE SCALE GENOMIC DNA]</scope>
    <source>
        <strain evidence="4 5">4570</strain>
    </source>
</reference>
<dbReference type="AlphaFoldDB" id="A0AA89CUU8"/>
<evidence type="ECO:0000256" key="2">
    <source>
        <dbReference type="SAM" id="Phobius"/>
    </source>
</evidence>
<evidence type="ECO:0000313" key="4">
    <source>
        <dbReference type="EMBL" id="KGN03304.1"/>
    </source>
</evidence>
<organism evidence="4 5">
    <name type="scientific">Clostridium novyi A str. 4570</name>
    <dbReference type="NCBI Taxonomy" id="1444290"/>
    <lineage>
        <taxon>Bacteria</taxon>
        <taxon>Bacillati</taxon>
        <taxon>Bacillota</taxon>
        <taxon>Clostridia</taxon>
        <taxon>Eubacteriales</taxon>
        <taxon>Clostridiaceae</taxon>
        <taxon>Clostridium</taxon>
    </lineage>
</organism>
<protein>
    <submittedName>
        <fullName evidence="4">Acetylhydrolase</fullName>
    </submittedName>
</protein>
<gene>
    <name evidence="4" type="ORF">Z969_01535</name>
</gene>
<dbReference type="RefSeq" id="WP_039248401.1">
    <property type="nucleotide sequence ID" value="NZ_JDRX01000002.1"/>
</dbReference>
<feature type="compositionally biased region" description="Basic and acidic residues" evidence="1">
    <location>
        <begin position="53"/>
        <end position="83"/>
    </location>
</feature>
<dbReference type="SUPFAM" id="SSF52266">
    <property type="entry name" value="SGNH hydrolase"/>
    <property type="match status" value="1"/>
</dbReference>
<dbReference type="InterPro" id="IPR013830">
    <property type="entry name" value="SGNH_hydro"/>
</dbReference>
<evidence type="ECO:0000259" key="3">
    <source>
        <dbReference type="Pfam" id="PF13472"/>
    </source>
</evidence>
<dbReference type="InterPro" id="IPR036514">
    <property type="entry name" value="SGNH_hydro_sf"/>
</dbReference>
<comment type="caution">
    <text evidence="4">The sequence shown here is derived from an EMBL/GenBank/DDBJ whole genome shotgun (WGS) entry which is preliminary data.</text>
</comment>
<dbReference type="PANTHER" id="PTHR30383">
    <property type="entry name" value="THIOESTERASE 1/PROTEASE 1/LYSOPHOSPHOLIPASE L1"/>
    <property type="match status" value="1"/>
</dbReference>
<proteinExistence type="predicted"/>
<keyword evidence="2" id="KW-0812">Transmembrane</keyword>
<evidence type="ECO:0000256" key="1">
    <source>
        <dbReference type="SAM" id="MobiDB-lite"/>
    </source>
</evidence>
<keyword evidence="2" id="KW-1133">Transmembrane helix</keyword>
<name>A0AA89CUU8_CLONO</name>
<accession>A0AA89CUU8</accession>
<keyword evidence="2" id="KW-0472">Membrane</keyword>
<feature type="domain" description="SGNH hydrolase-type esterase" evidence="3">
    <location>
        <begin position="113"/>
        <end position="252"/>
    </location>
</feature>
<dbReference type="Proteomes" id="UP000030016">
    <property type="component" value="Unassembled WGS sequence"/>
</dbReference>
<feature type="transmembrane region" description="Helical" evidence="2">
    <location>
        <begin position="14"/>
        <end position="32"/>
    </location>
</feature>
<feature type="region of interest" description="Disordered" evidence="1">
    <location>
        <begin position="45"/>
        <end position="83"/>
    </location>
</feature>